<gene>
    <name evidence="1" type="ORF">AVEN_43886_1</name>
</gene>
<comment type="caution">
    <text evidence="1">The sequence shown here is derived from an EMBL/GenBank/DDBJ whole genome shotgun (WGS) entry which is preliminary data.</text>
</comment>
<evidence type="ECO:0000313" key="1">
    <source>
        <dbReference type="EMBL" id="GBN73264.1"/>
    </source>
</evidence>
<dbReference type="InterPro" id="IPR036397">
    <property type="entry name" value="RNaseH_sf"/>
</dbReference>
<evidence type="ECO:0000313" key="2">
    <source>
        <dbReference type="Proteomes" id="UP000499080"/>
    </source>
</evidence>
<evidence type="ECO:0008006" key="3">
    <source>
        <dbReference type="Google" id="ProtNLM"/>
    </source>
</evidence>
<dbReference type="AlphaFoldDB" id="A0A4Y2RBX0"/>
<name>A0A4Y2RBX0_ARAVE</name>
<dbReference type="GO" id="GO:0003676">
    <property type="term" value="F:nucleic acid binding"/>
    <property type="evidence" value="ECO:0007669"/>
    <property type="project" value="InterPro"/>
</dbReference>
<proteinExistence type="predicted"/>
<dbReference type="Proteomes" id="UP000499080">
    <property type="component" value="Unassembled WGS sequence"/>
</dbReference>
<protein>
    <recommendedName>
        <fullName evidence="3">RNase H type-1 domain-containing protein</fullName>
    </recommendedName>
</protein>
<dbReference type="EMBL" id="BGPR01143962">
    <property type="protein sequence ID" value="GBN73264.1"/>
    <property type="molecule type" value="Genomic_DNA"/>
</dbReference>
<reference evidence="1 2" key="1">
    <citation type="journal article" date="2019" name="Sci. Rep.">
        <title>Orb-weaving spider Araneus ventricosus genome elucidates the spidroin gene catalogue.</title>
        <authorList>
            <person name="Kono N."/>
            <person name="Nakamura H."/>
            <person name="Ohtoshi R."/>
            <person name="Moran D.A.P."/>
            <person name="Shinohara A."/>
            <person name="Yoshida Y."/>
            <person name="Fujiwara M."/>
            <person name="Mori M."/>
            <person name="Tomita M."/>
            <person name="Arakawa K."/>
        </authorList>
    </citation>
    <scope>NUCLEOTIDE SEQUENCE [LARGE SCALE GENOMIC DNA]</scope>
</reference>
<dbReference type="Gene3D" id="3.30.420.10">
    <property type="entry name" value="Ribonuclease H-like superfamily/Ribonuclease H"/>
    <property type="match status" value="1"/>
</dbReference>
<keyword evidence="2" id="KW-1185">Reference proteome</keyword>
<accession>A0A4Y2RBX0</accession>
<organism evidence="1 2">
    <name type="scientific">Araneus ventricosus</name>
    <name type="common">Orbweaver spider</name>
    <name type="synonym">Epeira ventricosa</name>
    <dbReference type="NCBI Taxonomy" id="182803"/>
    <lineage>
        <taxon>Eukaryota</taxon>
        <taxon>Metazoa</taxon>
        <taxon>Ecdysozoa</taxon>
        <taxon>Arthropoda</taxon>
        <taxon>Chelicerata</taxon>
        <taxon>Arachnida</taxon>
        <taxon>Araneae</taxon>
        <taxon>Araneomorphae</taxon>
        <taxon>Entelegynae</taxon>
        <taxon>Araneoidea</taxon>
        <taxon>Araneidae</taxon>
        <taxon>Araneus</taxon>
    </lineage>
</organism>
<sequence>MEQALLCSSSVWGGVLSETQIARLLSVQMICLLKFSRPFGTTPTNDEYGGIKIIDSRNKNLDLSSPVEEDFLVYTDESSLGDDVGFSVCIFDNGVLRPVFSFKLNYYITVFQVELSEINFVLCWTLENGDSIKIFSDSLSSIDVLASTSIKSNFVLNIKENIVRTNGLDNLTWI</sequence>